<dbReference type="SUPFAM" id="SSF52540">
    <property type="entry name" value="P-loop containing nucleoside triphosphate hydrolases"/>
    <property type="match status" value="1"/>
</dbReference>
<dbReference type="OrthoDB" id="9785312at2"/>
<dbReference type="RefSeq" id="WP_079566026.1">
    <property type="nucleotide sequence ID" value="NZ_LT670818.1"/>
</dbReference>
<dbReference type="SUPFAM" id="SSF48452">
    <property type="entry name" value="TPR-like"/>
    <property type="match status" value="1"/>
</dbReference>
<dbReference type="GO" id="GO:0005524">
    <property type="term" value="F:ATP binding"/>
    <property type="evidence" value="ECO:0007669"/>
    <property type="project" value="UniProtKB-KW"/>
</dbReference>
<dbReference type="InterPro" id="IPR001660">
    <property type="entry name" value="SAM"/>
</dbReference>
<dbReference type="Pfam" id="PF00211">
    <property type="entry name" value="Guanylate_cyc"/>
    <property type="match status" value="1"/>
</dbReference>
<dbReference type="GO" id="GO:0005737">
    <property type="term" value="C:cytoplasm"/>
    <property type="evidence" value="ECO:0007669"/>
    <property type="project" value="TreeGrafter"/>
</dbReference>
<dbReference type="GO" id="GO:0009190">
    <property type="term" value="P:cyclic nucleotide biosynthetic process"/>
    <property type="evidence" value="ECO:0007669"/>
    <property type="project" value="InterPro"/>
</dbReference>
<dbReference type="InterPro" id="IPR027417">
    <property type="entry name" value="P-loop_NTPase"/>
</dbReference>
<dbReference type="InterPro" id="IPR001054">
    <property type="entry name" value="A/G_cyclase"/>
</dbReference>
<dbReference type="Pfam" id="PF13191">
    <property type="entry name" value="AAA_16"/>
    <property type="match status" value="1"/>
</dbReference>
<keyword evidence="2" id="KW-0067">ATP-binding</keyword>
<dbReference type="PANTHER" id="PTHR16305:SF28">
    <property type="entry name" value="GUANYLATE CYCLASE DOMAIN-CONTAINING PROTEIN"/>
    <property type="match status" value="1"/>
</dbReference>
<dbReference type="SUPFAM" id="SSF47769">
    <property type="entry name" value="SAM/Pointed domain"/>
    <property type="match status" value="1"/>
</dbReference>
<dbReference type="InterPro" id="IPR013761">
    <property type="entry name" value="SAM/pointed_sf"/>
</dbReference>
<sequence length="1113" mass="123214">MSTIEEWLASLGMSEYAQRFAENDIDVSVLRHLTDRDLNELGVSLGHRRKMLAAIIELAVVAQPQAAAPPAPQAQDGAERRQLTVMFCDLVGSTALATKLDPEDLREVIGAYHHCCAEQINKSGGFVARYMGDGVLAYFGYPRAHEHDAERAVHAGLGLVEAVAKRRTVVGVRLRVRVGIATGLVVVGDLIGEGVSQEHEVVGETPNLAARLQGLAEPETVVIGDSTRRLLGGLFEYRDLGVMSLKGFGDPVQAWHVTGLSTVDSRFEALRGTTTPLIGREEEIDLLLRRWDQAKRGEGCVVLISGEPGIGKSRIAQTLLERLSNEPHTRLRYFCSPHHRDSALYPGITQLERAAGFRREDTDEQRLNKLEAVLRQATDDLSEAVPLMAELLSIPTGDRYPPLNLTPQKRKEKTLHARLAQVEGLASRQPVLMVYEDLHWSDPSTRESLDLLVDRVPTLRVLVVITFRREFAPPWVGLPHVTMLNLNRLPPRRCAEIVVQVAGGKRLPKEIADQIVERTDGVPLFIEELTMTVVESGLVVDVGDRYNVARPLPQLAIPATLNDSLLARLDRLAPTREVAQVAAALGRRFSHELISAVVPMPKRQIDEALAQLVGAELMFQRGSPPDAEYTFKHALVQDAAYSTLLRSGRHQVHARIVAVLERQFPEIVTGQPALLAQHCEEAALTEEAVGYWLRAGQQALARSAMTEASTQLQKGLDQLARLPDGPGRQQLELDLQMALGRALIATRGYSAPTVGATFARAKALAEHLDRREYLVPLLHGQWAYHMVRSELKLALSCAEEVEEIGESRNDVDVQLLGHYLNGMIRFYLGEFGAACAHFEQCHDLGNPVHRAVVTQLTTADPYVAAMAHLAWTLLSLGYVDQARLRLHEVLSEADRLEHAYTRAMALSFACWVEWIGRSPEIVRRRADEGVALSIEHNFPLWLAWGIAYRGWSLSALGQTQEGLTLIKQGLSAVRATGTVLMTPYWLMLLADAYAMIGQPDEGLSCLTEAALVLGTIEERFEEAELHRLRGDLLNGMGERAAAEMNYHQAMAIAKRQGAKVWELRAATSLARLWRSEGKCYEARDLLGPIYDWFTEGYETSDLKEAKALLDSLH</sequence>
<dbReference type="Gene3D" id="1.10.150.50">
    <property type="entry name" value="Transcription Factor, Ets-1"/>
    <property type="match status" value="1"/>
</dbReference>
<dbReference type="SMART" id="SM00044">
    <property type="entry name" value="CYCc"/>
    <property type="match status" value="1"/>
</dbReference>
<dbReference type="GO" id="GO:0004016">
    <property type="term" value="F:adenylate cyclase activity"/>
    <property type="evidence" value="ECO:0007669"/>
    <property type="project" value="TreeGrafter"/>
</dbReference>
<dbReference type="Gene3D" id="3.30.70.1230">
    <property type="entry name" value="Nucleotide cyclase"/>
    <property type="match status" value="1"/>
</dbReference>
<dbReference type="SUPFAM" id="SSF55073">
    <property type="entry name" value="Nucleotide cyclase"/>
    <property type="match status" value="1"/>
</dbReference>
<accession>A0A1M5JHS7</accession>
<dbReference type="PROSITE" id="PS50125">
    <property type="entry name" value="GUANYLATE_CYCLASE_2"/>
    <property type="match status" value="1"/>
</dbReference>
<evidence type="ECO:0000259" key="4">
    <source>
        <dbReference type="PROSITE" id="PS50125"/>
    </source>
</evidence>
<feature type="domain" description="SAM" evidence="3">
    <location>
        <begin position="1"/>
        <end position="61"/>
    </location>
</feature>
<keyword evidence="1" id="KW-0547">Nucleotide-binding</keyword>
<dbReference type="SMART" id="SM00454">
    <property type="entry name" value="SAM"/>
    <property type="match status" value="1"/>
</dbReference>
<evidence type="ECO:0000313" key="5">
    <source>
        <dbReference type="EMBL" id="SHG40102.1"/>
    </source>
</evidence>
<dbReference type="InterPro" id="IPR029787">
    <property type="entry name" value="Nucleotide_cyclase"/>
</dbReference>
<feature type="domain" description="Guanylate cyclase" evidence="4">
    <location>
        <begin position="84"/>
        <end position="213"/>
    </location>
</feature>
<dbReference type="CDD" id="cd07302">
    <property type="entry name" value="CHD"/>
    <property type="match status" value="1"/>
</dbReference>
<proteinExistence type="predicted"/>
<organism evidence="5 6">
    <name type="scientific">Bradyrhizobium erythrophlei</name>
    <dbReference type="NCBI Taxonomy" id="1437360"/>
    <lineage>
        <taxon>Bacteria</taxon>
        <taxon>Pseudomonadati</taxon>
        <taxon>Pseudomonadota</taxon>
        <taxon>Alphaproteobacteria</taxon>
        <taxon>Hyphomicrobiales</taxon>
        <taxon>Nitrobacteraceae</taxon>
        <taxon>Bradyrhizobium</taxon>
    </lineage>
</organism>
<gene>
    <name evidence="5" type="ORF">SAMN05444169_2239</name>
</gene>
<dbReference type="Pfam" id="PF00536">
    <property type="entry name" value="SAM_1"/>
    <property type="match status" value="1"/>
</dbReference>
<dbReference type="CDD" id="cd09487">
    <property type="entry name" value="SAM_superfamily"/>
    <property type="match status" value="1"/>
</dbReference>
<reference evidence="5 6" key="1">
    <citation type="submission" date="2016-11" db="EMBL/GenBank/DDBJ databases">
        <authorList>
            <person name="Jaros S."/>
            <person name="Januszkiewicz K."/>
            <person name="Wedrychowicz H."/>
        </authorList>
    </citation>
    <scope>NUCLEOTIDE SEQUENCE [LARGE SCALE GENOMIC DNA]</scope>
    <source>
        <strain evidence="5 6">GAS242</strain>
    </source>
</reference>
<name>A0A1M5JHS7_9BRAD</name>
<dbReference type="PROSITE" id="PS50105">
    <property type="entry name" value="SAM_DOMAIN"/>
    <property type="match status" value="1"/>
</dbReference>
<evidence type="ECO:0000256" key="1">
    <source>
        <dbReference type="ARBA" id="ARBA00022741"/>
    </source>
</evidence>
<dbReference type="Gene3D" id="3.40.50.300">
    <property type="entry name" value="P-loop containing nucleotide triphosphate hydrolases"/>
    <property type="match status" value="1"/>
</dbReference>
<evidence type="ECO:0000313" key="6">
    <source>
        <dbReference type="Proteomes" id="UP000190675"/>
    </source>
</evidence>
<evidence type="ECO:0000259" key="3">
    <source>
        <dbReference type="PROSITE" id="PS50105"/>
    </source>
</evidence>
<dbReference type="Proteomes" id="UP000190675">
    <property type="component" value="Chromosome I"/>
</dbReference>
<dbReference type="EMBL" id="LT670818">
    <property type="protein sequence ID" value="SHG40102.1"/>
    <property type="molecule type" value="Genomic_DNA"/>
</dbReference>
<evidence type="ECO:0000256" key="2">
    <source>
        <dbReference type="ARBA" id="ARBA00022840"/>
    </source>
</evidence>
<dbReference type="AlphaFoldDB" id="A0A1M5JHS7"/>
<dbReference type="GO" id="GO:0035556">
    <property type="term" value="P:intracellular signal transduction"/>
    <property type="evidence" value="ECO:0007669"/>
    <property type="project" value="InterPro"/>
</dbReference>
<dbReference type="PANTHER" id="PTHR16305">
    <property type="entry name" value="TESTICULAR SOLUBLE ADENYLYL CYCLASE"/>
    <property type="match status" value="1"/>
</dbReference>
<protein>
    <submittedName>
        <fullName evidence="5">SAM domain (Sterile alpha motif)</fullName>
    </submittedName>
</protein>
<dbReference type="Gene3D" id="1.25.40.10">
    <property type="entry name" value="Tetratricopeptide repeat domain"/>
    <property type="match status" value="1"/>
</dbReference>
<dbReference type="InterPro" id="IPR011990">
    <property type="entry name" value="TPR-like_helical_dom_sf"/>
</dbReference>
<dbReference type="InterPro" id="IPR041664">
    <property type="entry name" value="AAA_16"/>
</dbReference>